<feature type="transmembrane region" description="Helical" evidence="6">
    <location>
        <begin position="587"/>
        <end position="611"/>
    </location>
</feature>
<evidence type="ECO:0000256" key="3">
    <source>
        <dbReference type="ARBA" id="ARBA00022692"/>
    </source>
</evidence>
<evidence type="ECO:0000259" key="8">
    <source>
        <dbReference type="PROSITE" id="PS50156"/>
    </source>
</evidence>
<dbReference type="Pfam" id="PF03176">
    <property type="entry name" value="MMPL"/>
    <property type="match status" value="2"/>
</dbReference>
<dbReference type="Gene3D" id="2.60.120.10">
    <property type="entry name" value="Jelly Rolls"/>
    <property type="match status" value="1"/>
</dbReference>
<proteinExistence type="predicted"/>
<dbReference type="NCBIfam" id="TIGR00254">
    <property type="entry name" value="GGDEF"/>
    <property type="match status" value="1"/>
</dbReference>
<name>A0A1M6Y2M1_9BACT</name>
<dbReference type="PROSITE" id="PS50156">
    <property type="entry name" value="SSD"/>
    <property type="match status" value="2"/>
</dbReference>
<evidence type="ECO:0000256" key="6">
    <source>
        <dbReference type="SAM" id="Phobius"/>
    </source>
</evidence>
<sequence length="1070" mass="117830">MAAQSSHSFDYNTWLRWIVSRPWIMLLIILLLTIAAGYRLPSIKINASSYAISVKDIPEFAAYENFLEEFGGAEYIQVVAKGDNIFEPETFARVSRMADKLAKIPGVQTVISLPGAKRDMDLLDEWTPAQFEEKIEPVDLFVRNIISKDKKTTTITLILNDIRGGEEELVRAIQEAVDSEKGDMTVYEIGMPLISQAVLSVIKRDFMILPPAAFVVMILTLIVLFKSVRILIGPLACITISIIWAFGAMAWTGAPVAALTLVVPIFLMAVGTAYCLHVAAEYQNTIKTAKTPQEAAIACLEQVRLPTALAVFTTLIGLSSLMLNRTEAVREFAFPACVGMLSQLVLILLLFPAILAMTPLPKKQAKAKKEDLLDRLLSKIAILNLDHSKKALIVIGVIVGASLLGFFLLKVDADVTKYLGKDAPVTKHFHDVYQDMAGCFPINVIAKGNRSECFRSLDKLHRLSELQRYLESVDGVDKTISTADYLKLINYSVNGYRKQDYTLPETQADLENLYNLYRMLLGGADTQKFVSDDFSSANILMMTHISSTHEWLETQKRIEAYCQEHFGEDFSVSITSMAVIVAHSNEIVTVSLIEGLLIIICVVLGIMLVALLSPKAGLVTLLPNCFPLVILFGVIGWFSVELSMNTAMVASIAIGLALDDTIHYMVRYSRELRHGLDRRKALETAIRSVGRPIIFTSITITMGFLILLFSGYKPTATFGALMAVTMMSALVGDLIILPSMMLKVDLVTLLDLLRVKLGIAPEKGIPLFAGLSKSQVRLLLSAGAIRNYPKGHILMEPGKGRDSLYAVISGEAALYHTIPSQDDSLVGARIRLAALKPGDVIGEMGGASSWHGKTATLMATTYVELLEINPGVVKRIQWLSPPTAYKFMLNLVEVLAQRLEATTQRLAGEGYRDSVTGLINPASFERALEKEIHRVRRYGSQLALGVVEIQNLIDISTRFGLHTGDRVLAHVSRVLGKRIREFDTLCRLDEQHFGMLLVRAGEEGGQAIVRRLSSLLNKDLDKDLPRLDVAVGFVVFSGEEEVTAGQLLSRAHKALESGKAPEAVLQRLVV</sequence>
<gene>
    <name evidence="10" type="ORF">SAMN02745216_04661</name>
</gene>
<evidence type="ECO:0000313" key="11">
    <source>
        <dbReference type="Proteomes" id="UP000183994"/>
    </source>
</evidence>
<dbReference type="OrthoDB" id="9794724at2"/>
<dbReference type="InterPro" id="IPR000160">
    <property type="entry name" value="GGDEF_dom"/>
</dbReference>
<dbReference type="SMART" id="SM00100">
    <property type="entry name" value="cNMP"/>
    <property type="match status" value="1"/>
</dbReference>
<feature type="transmembrane region" description="Helical" evidence="6">
    <location>
        <begin position="618"/>
        <end position="640"/>
    </location>
</feature>
<dbReference type="AlphaFoldDB" id="A0A1M6Y2M1"/>
<evidence type="ECO:0000256" key="2">
    <source>
        <dbReference type="ARBA" id="ARBA00022475"/>
    </source>
</evidence>
<dbReference type="InterPro" id="IPR000595">
    <property type="entry name" value="cNMP-bd_dom"/>
</dbReference>
<keyword evidence="4 6" id="KW-1133">Transmembrane helix</keyword>
<feature type="transmembrane region" description="Helical" evidence="6">
    <location>
        <begin position="258"/>
        <end position="280"/>
    </location>
</feature>
<dbReference type="InterPro" id="IPR014710">
    <property type="entry name" value="RmlC-like_jellyroll"/>
</dbReference>
<accession>A0A1M6Y2M1</accession>
<keyword evidence="11" id="KW-1185">Reference proteome</keyword>
<dbReference type="Gene3D" id="3.30.70.270">
    <property type="match status" value="1"/>
</dbReference>
<dbReference type="SUPFAM" id="SSF55073">
    <property type="entry name" value="Nucleotide cyclase"/>
    <property type="match status" value="1"/>
</dbReference>
<feature type="domain" description="SSD" evidence="8">
    <location>
        <begin position="238"/>
        <end position="357"/>
    </location>
</feature>
<dbReference type="GO" id="GO:0005886">
    <property type="term" value="C:plasma membrane"/>
    <property type="evidence" value="ECO:0007669"/>
    <property type="project" value="UniProtKB-SubCell"/>
</dbReference>
<dbReference type="SUPFAM" id="SSF51206">
    <property type="entry name" value="cAMP-binding domain-like"/>
    <property type="match status" value="1"/>
</dbReference>
<dbReference type="Gene3D" id="1.20.1640.10">
    <property type="entry name" value="Multidrug efflux transporter AcrB transmembrane domain"/>
    <property type="match status" value="2"/>
</dbReference>
<feature type="domain" description="GGDEF" evidence="9">
    <location>
        <begin position="940"/>
        <end position="1070"/>
    </location>
</feature>
<dbReference type="Pfam" id="PF00990">
    <property type="entry name" value="GGDEF"/>
    <property type="match status" value="1"/>
</dbReference>
<keyword evidence="2" id="KW-1003">Cell membrane</keyword>
<dbReference type="Pfam" id="PF00027">
    <property type="entry name" value="cNMP_binding"/>
    <property type="match status" value="1"/>
</dbReference>
<feature type="transmembrane region" description="Helical" evidence="6">
    <location>
        <begin position="332"/>
        <end position="356"/>
    </location>
</feature>
<dbReference type="EMBL" id="FQZU01000046">
    <property type="protein sequence ID" value="SHL12404.1"/>
    <property type="molecule type" value="Genomic_DNA"/>
</dbReference>
<organism evidence="10 11">
    <name type="scientific">Desulfatibacillum alkenivorans DSM 16219</name>
    <dbReference type="NCBI Taxonomy" id="1121393"/>
    <lineage>
        <taxon>Bacteria</taxon>
        <taxon>Pseudomonadati</taxon>
        <taxon>Thermodesulfobacteriota</taxon>
        <taxon>Desulfobacteria</taxon>
        <taxon>Desulfobacterales</taxon>
        <taxon>Desulfatibacillaceae</taxon>
        <taxon>Desulfatibacillum</taxon>
    </lineage>
</organism>
<feature type="transmembrane region" description="Helical" evidence="6">
    <location>
        <begin position="718"/>
        <end position="737"/>
    </location>
</feature>
<dbReference type="SUPFAM" id="SSF82866">
    <property type="entry name" value="Multidrug efflux transporter AcrB transmembrane domain"/>
    <property type="match status" value="2"/>
</dbReference>
<dbReference type="InterPro" id="IPR000731">
    <property type="entry name" value="SSD"/>
</dbReference>
<evidence type="ECO:0000256" key="4">
    <source>
        <dbReference type="ARBA" id="ARBA00022989"/>
    </source>
</evidence>
<evidence type="ECO:0000259" key="7">
    <source>
        <dbReference type="PROSITE" id="PS50042"/>
    </source>
</evidence>
<feature type="transmembrane region" description="Helical" evidence="6">
    <location>
        <begin position="391"/>
        <end position="409"/>
    </location>
</feature>
<dbReference type="CDD" id="cd00038">
    <property type="entry name" value="CAP_ED"/>
    <property type="match status" value="1"/>
</dbReference>
<dbReference type="PANTHER" id="PTHR33406">
    <property type="entry name" value="MEMBRANE PROTEIN MJ1562-RELATED"/>
    <property type="match status" value="1"/>
</dbReference>
<dbReference type="InterPro" id="IPR029787">
    <property type="entry name" value="Nucleotide_cyclase"/>
</dbReference>
<dbReference type="PROSITE" id="PS50042">
    <property type="entry name" value="CNMP_BINDING_3"/>
    <property type="match status" value="1"/>
</dbReference>
<dbReference type="Proteomes" id="UP000183994">
    <property type="component" value="Unassembled WGS sequence"/>
</dbReference>
<evidence type="ECO:0000313" key="10">
    <source>
        <dbReference type="EMBL" id="SHL12404.1"/>
    </source>
</evidence>
<dbReference type="PROSITE" id="PS50887">
    <property type="entry name" value="GGDEF"/>
    <property type="match status" value="1"/>
</dbReference>
<evidence type="ECO:0008006" key="12">
    <source>
        <dbReference type="Google" id="ProtNLM"/>
    </source>
</evidence>
<feature type="domain" description="Cyclic nucleotide-binding" evidence="7">
    <location>
        <begin position="767"/>
        <end position="876"/>
    </location>
</feature>
<feature type="transmembrane region" description="Helical" evidence="6">
    <location>
        <begin position="206"/>
        <end position="225"/>
    </location>
</feature>
<comment type="subcellular location">
    <subcellularLocation>
        <location evidence="1">Cell membrane</location>
        <topology evidence="1">Multi-pass membrane protein</topology>
    </subcellularLocation>
</comment>
<keyword evidence="3 6" id="KW-0812">Transmembrane</keyword>
<dbReference type="SMART" id="SM00267">
    <property type="entry name" value="GGDEF"/>
    <property type="match status" value="1"/>
</dbReference>
<dbReference type="InterPro" id="IPR050545">
    <property type="entry name" value="Mycobact_MmpL"/>
</dbReference>
<dbReference type="CDD" id="cd01949">
    <property type="entry name" value="GGDEF"/>
    <property type="match status" value="1"/>
</dbReference>
<dbReference type="STRING" id="1121393.SAMN02745216_04661"/>
<dbReference type="PANTHER" id="PTHR33406:SF12">
    <property type="entry name" value="BLR2997 PROTEIN"/>
    <property type="match status" value="1"/>
</dbReference>
<feature type="transmembrane region" description="Helical" evidence="6">
    <location>
        <begin position="231"/>
        <end position="251"/>
    </location>
</feature>
<feature type="transmembrane region" description="Helical" evidence="6">
    <location>
        <begin position="689"/>
        <end position="712"/>
    </location>
</feature>
<dbReference type="InterPro" id="IPR004869">
    <property type="entry name" value="MMPL_dom"/>
</dbReference>
<feature type="domain" description="SSD" evidence="8">
    <location>
        <begin position="617"/>
        <end position="743"/>
    </location>
</feature>
<protein>
    <recommendedName>
        <fullName evidence="12">Diguanylate cyclase (GGDEF) domain-containing protein</fullName>
    </recommendedName>
</protein>
<evidence type="ECO:0000256" key="5">
    <source>
        <dbReference type="ARBA" id="ARBA00023136"/>
    </source>
</evidence>
<dbReference type="InterPro" id="IPR018490">
    <property type="entry name" value="cNMP-bd_dom_sf"/>
</dbReference>
<evidence type="ECO:0000259" key="9">
    <source>
        <dbReference type="PROSITE" id="PS50887"/>
    </source>
</evidence>
<evidence type="ECO:0000256" key="1">
    <source>
        <dbReference type="ARBA" id="ARBA00004651"/>
    </source>
</evidence>
<reference evidence="11" key="1">
    <citation type="submission" date="2016-11" db="EMBL/GenBank/DDBJ databases">
        <authorList>
            <person name="Varghese N."/>
            <person name="Submissions S."/>
        </authorList>
    </citation>
    <scope>NUCLEOTIDE SEQUENCE [LARGE SCALE GENOMIC DNA]</scope>
    <source>
        <strain evidence="11">DSM 16219</strain>
    </source>
</reference>
<feature type="transmembrane region" description="Helical" evidence="6">
    <location>
        <begin position="20"/>
        <end position="40"/>
    </location>
</feature>
<keyword evidence="5 6" id="KW-0472">Membrane</keyword>
<dbReference type="InterPro" id="IPR043128">
    <property type="entry name" value="Rev_trsase/Diguanyl_cyclase"/>
</dbReference>